<dbReference type="SUPFAM" id="SSF55248">
    <property type="entry name" value="PCD-like"/>
    <property type="match status" value="1"/>
</dbReference>
<dbReference type="PANTHER" id="PTHR12599:SF8">
    <property type="entry name" value="PTERIN-4-ALPHA-CARBINOLAMINE DEHYDRATASE, CHLOROPLASTIC-RELATED"/>
    <property type="match status" value="1"/>
</dbReference>
<evidence type="ECO:0000256" key="3">
    <source>
        <dbReference type="ARBA" id="ARBA00013252"/>
    </source>
</evidence>
<dbReference type="GO" id="GO:0008124">
    <property type="term" value="F:4-alpha-hydroxytetrahydrobiopterin dehydratase activity"/>
    <property type="evidence" value="ECO:0007669"/>
    <property type="project" value="UniProtKB-EC"/>
</dbReference>
<sequence>MNSSTISESLPHSYRQIVRCCRRDRHRLAVAASDPEKQLFGEDFGARDPTAGELESGFASKVLGNANTEHQIKPPEAMSNIMGLKTRKCVPCEQGGEPLPSKEVDLLCNQVPGWKVIKDSEGRDRIRTEWKVKSFVHGLECFKRIAEVAEEQNHHPDLHLENWNTVRLELWTHSVGGLTENDFIMAAKINDIDISDLKRKTKPKMWA</sequence>
<dbReference type="OrthoDB" id="277398at2759"/>
<proteinExistence type="inferred from homology"/>
<dbReference type="PANTHER" id="PTHR12599">
    <property type="entry name" value="PTERIN-4-ALPHA-CARBINOLAMINE DEHYDRATASE"/>
    <property type="match status" value="1"/>
</dbReference>
<comment type="catalytic activity">
    <reaction evidence="1">
        <text>(4aS,6R)-4a-hydroxy-L-erythro-5,6,7,8-tetrahydrobiopterin = (6R)-L-erythro-6,7-dihydrobiopterin + H2O</text>
        <dbReference type="Rhea" id="RHEA:11920"/>
        <dbReference type="ChEBI" id="CHEBI:15377"/>
        <dbReference type="ChEBI" id="CHEBI:15642"/>
        <dbReference type="ChEBI" id="CHEBI:43120"/>
        <dbReference type="EC" id="4.2.1.96"/>
    </reaction>
</comment>
<dbReference type="Gene3D" id="3.30.1360.20">
    <property type="entry name" value="Transcriptional coactivator/pterin dehydratase"/>
    <property type="match status" value="1"/>
</dbReference>
<dbReference type="EC" id="4.2.1.96" evidence="3"/>
<dbReference type="Proteomes" id="UP000708148">
    <property type="component" value="Unassembled WGS sequence"/>
</dbReference>
<dbReference type="InterPro" id="IPR036428">
    <property type="entry name" value="PCD_sf"/>
</dbReference>
<keyword evidence="6" id="KW-1185">Reference proteome</keyword>
<comment type="similarity">
    <text evidence="2">Belongs to the pterin-4-alpha-carbinolamine dehydratase family.</text>
</comment>
<reference evidence="5" key="1">
    <citation type="submission" date="2020-12" db="EMBL/GenBank/DDBJ databases">
        <authorList>
            <person name="Iha C."/>
        </authorList>
    </citation>
    <scope>NUCLEOTIDE SEQUENCE</scope>
</reference>
<accession>A0A8S1JDB3</accession>
<dbReference type="GO" id="GO:0006729">
    <property type="term" value="P:tetrahydrobiopterin biosynthetic process"/>
    <property type="evidence" value="ECO:0007669"/>
    <property type="project" value="InterPro"/>
</dbReference>
<evidence type="ECO:0000313" key="6">
    <source>
        <dbReference type="Proteomes" id="UP000708148"/>
    </source>
</evidence>
<evidence type="ECO:0000256" key="1">
    <source>
        <dbReference type="ARBA" id="ARBA00001554"/>
    </source>
</evidence>
<dbReference type="CDD" id="cd00913">
    <property type="entry name" value="PCD_DCoH_subfamily_a"/>
    <property type="match status" value="1"/>
</dbReference>
<protein>
    <recommendedName>
        <fullName evidence="3">4a-hydroxytetrahydrobiopterin dehydratase</fullName>
        <ecNumber evidence="3">4.2.1.96</ecNumber>
    </recommendedName>
</protein>
<evidence type="ECO:0000256" key="4">
    <source>
        <dbReference type="ARBA" id="ARBA00023239"/>
    </source>
</evidence>
<evidence type="ECO:0000313" key="5">
    <source>
        <dbReference type="EMBL" id="CAD7704124.1"/>
    </source>
</evidence>
<organism evidence="5 6">
    <name type="scientific">Ostreobium quekettii</name>
    <dbReference type="NCBI Taxonomy" id="121088"/>
    <lineage>
        <taxon>Eukaryota</taxon>
        <taxon>Viridiplantae</taxon>
        <taxon>Chlorophyta</taxon>
        <taxon>core chlorophytes</taxon>
        <taxon>Ulvophyceae</taxon>
        <taxon>TCBD clade</taxon>
        <taxon>Bryopsidales</taxon>
        <taxon>Ostreobineae</taxon>
        <taxon>Ostreobiaceae</taxon>
        <taxon>Ostreobium</taxon>
    </lineage>
</organism>
<gene>
    <name evidence="5" type="ORF">OSTQU699_LOCUS9481</name>
</gene>
<comment type="caution">
    <text evidence="5">The sequence shown here is derived from an EMBL/GenBank/DDBJ whole genome shotgun (WGS) entry which is preliminary data.</text>
</comment>
<evidence type="ECO:0000256" key="2">
    <source>
        <dbReference type="ARBA" id="ARBA00006472"/>
    </source>
</evidence>
<dbReference type="AlphaFoldDB" id="A0A8S1JDB3"/>
<keyword evidence="4" id="KW-0456">Lyase</keyword>
<dbReference type="InterPro" id="IPR001533">
    <property type="entry name" value="Pterin_deHydtase"/>
</dbReference>
<name>A0A8S1JDB3_9CHLO</name>
<dbReference type="EMBL" id="CAJHUC010002647">
    <property type="protein sequence ID" value="CAD7704124.1"/>
    <property type="molecule type" value="Genomic_DNA"/>
</dbReference>
<dbReference type="Pfam" id="PF01329">
    <property type="entry name" value="Pterin_4a"/>
    <property type="match status" value="1"/>
</dbReference>